<evidence type="ECO:0000313" key="2">
    <source>
        <dbReference type="EMBL" id="CAC5416624.1"/>
    </source>
</evidence>
<dbReference type="Pfam" id="PF20231">
    <property type="entry name" value="DUF6589"/>
    <property type="match status" value="1"/>
</dbReference>
<dbReference type="EMBL" id="CACVKT020008665">
    <property type="protein sequence ID" value="CAC5416624.1"/>
    <property type="molecule type" value="Genomic_DNA"/>
</dbReference>
<protein>
    <recommendedName>
        <fullName evidence="1">DUF6589 domain-containing protein</fullName>
    </recommendedName>
</protein>
<accession>A0A6J8E7C3</accession>
<sequence length="346" mass="39598">MPTTSSLKHIKGGTNILNCPLLKDDSVDGQPADIPVINSQANDEIIHSYDVDDRPLGNSVECYNLIVTDEHNYNKVGQENTAKKQFTLKCCFYITGDVCDDQNDTGPCQVVKVTLANGIVLDIPMTTPALDKNKENKPDKIKDYAHYSLEVGMTFIYFLQNVKIPDRQKMKMMMLQLRGHSMNAKYPKEILRMLVQQYSVMGLQEACQVFQACFINTTGKSDGNVPADLVKEWNVKECKKHIKHMYSNKLDANICNRTSALPSIHAIADNFDTEACTIIRSKKHTRKQNDEDELLLIQDMKKIRPFHYTSGRFYKEFNSIPRSISEKVDGQLLLKWFNKNRRTFFI</sequence>
<keyword evidence="3" id="KW-1185">Reference proteome</keyword>
<dbReference type="InterPro" id="IPR046496">
    <property type="entry name" value="DUF6589"/>
</dbReference>
<feature type="domain" description="DUF6589" evidence="1">
    <location>
        <begin position="169"/>
        <end position="284"/>
    </location>
</feature>
<evidence type="ECO:0000259" key="1">
    <source>
        <dbReference type="Pfam" id="PF20231"/>
    </source>
</evidence>
<dbReference type="Proteomes" id="UP000507470">
    <property type="component" value="Unassembled WGS sequence"/>
</dbReference>
<dbReference type="AlphaFoldDB" id="A0A6J8E7C3"/>
<proteinExistence type="predicted"/>
<name>A0A6J8E7C3_MYTCO</name>
<gene>
    <name evidence="2" type="ORF">MCOR_49220</name>
</gene>
<reference evidence="2 3" key="1">
    <citation type="submission" date="2020-06" db="EMBL/GenBank/DDBJ databases">
        <authorList>
            <person name="Li R."/>
            <person name="Bekaert M."/>
        </authorList>
    </citation>
    <scope>NUCLEOTIDE SEQUENCE [LARGE SCALE GENOMIC DNA]</scope>
    <source>
        <strain evidence="3">wild</strain>
    </source>
</reference>
<dbReference type="OrthoDB" id="6137837at2759"/>
<organism evidence="2 3">
    <name type="scientific">Mytilus coruscus</name>
    <name type="common">Sea mussel</name>
    <dbReference type="NCBI Taxonomy" id="42192"/>
    <lineage>
        <taxon>Eukaryota</taxon>
        <taxon>Metazoa</taxon>
        <taxon>Spiralia</taxon>
        <taxon>Lophotrochozoa</taxon>
        <taxon>Mollusca</taxon>
        <taxon>Bivalvia</taxon>
        <taxon>Autobranchia</taxon>
        <taxon>Pteriomorphia</taxon>
        <taxon>Mytilida</taxon>
        <taxon>Mytiloidea</taxon>
        <taxon>Mytilidae</taxon>
        <taxon>Mytilinae</taxon>
        <taxon>Mytilus</taxon>
    </lineage>
</organism>
<evidence type="ECO:0000313" key="3">
    <source>
        <dbReference type="Proteomes" id="UP000507470"/>
    </source>
</evidence>